<dbReference type="InterPro" id="IPR019887">
    <property type="entry name" value="Tscrpt_reg_AsnC/Lrp_C"/>
</dbReference>
<feature type="region of interest" description="Disordered" evidence="4">
    <location>
        <begin position="1"/>
        <end position="30"/>
    </location>
</feature>
<dbReference type="PROSITE" id="PS50956">
    <property type="entry name" value="HTH_ASNC_2"/>
    <property type="match status" value="1"/>
</dbReference>
<dbReference type="InterPro" id="IPR036388">
    <property type="entry name" value="WH-like_DNA-bd_sf"/>
</dbReference>
<dbReference type="SUPFAM" id="SSF46785">
    <property type="entry name" value="Winged helix' DNA-binding domain"/>
    <property type="match status" value="1"/>
</dbReference>
<keyword evidence="2" id="KW-0238">DNA-binding</keyword>
<dbReference type="InterPro" id="IPR036390">
    <property type="entry name" value="WH_DNA-bd_sf"/>
</dbReference>
<evidence type="ECO:0000256" key="2">
    <source>
        <dbReference type="ARBA" id="ARBA00023125"/>
    </source>
</evidence>
<dbReference type="Pfam" id="PF01037">
    <property type="entry name" value="AsnC_trans_reg"/>
    <property type="match status" value="1"/>
</dbReference>
<sequence length="178" mass="19167">MPDQDKDSPPPTTSGPTNAPAASAREPALTDSDRHLLDLLKEDARRSISTLAAMTGTSRPSVKRRMDRLQARGIIRRYTVETALPKQGQAAGAARGVDALFTLVGRSGHYGPLLAALRQRPECLAAWAVTGSPDVFVLVHCLSVTALDATRAHMLRHPAVKSVSTAIILDGWRREDGR</sequence>
<name>A0ABQ1IUL8_9PROT</name>
<dbReference type="InterPro" id="IPR011008">
    <property type="entry name" value="Dimeric_a/b-barrel"/>
</dbReference>
<dbReference type="Gene3D" id="1.10.10.10">
    <property type="entry name" value="Winged helix-like DNA-binding domain superfamily/Winged helix DNA-binding domain"/>
    <property type="match status" value="1"/>
</dbReference>
<dbReference type="SUPFAM" id="SSF54909">
    <property type="entry name" value="Dimeric alpha+beta barrel"/>
    <property type="match status" value="1"/>
</dbReference>
<reference evidence="7" key="1">
    <citation type="journal article" date="2019" name="Int. J. Syst. Evol. Microbiol.">
        <title>The Global Catalogue of Microorganisms (GCM) 10K type strain sequencing project: providing services to taxonomists for standard genome sequencing and annotation.</title>
        <authorList>
            <consortium name="The Broad Institute Genomics Platform"/>
            <consortium name="The Broad Institute Genome Sequencing Center for Infectious Disease"/>
            <person name="Wu L."/>
            <person name="Ma J."/>
        </authorList>
    </citation>
    <scope>NUCLEOTIDE SEQUENCE [LARGE SCALE GENOMIC DNA]</scope>
    <source>
        <strain evidence="7">CGMCC 1.10188</strain>
    </source>
</reference>
<comment type="caution">
    <text evidence="6">The sequence shown here is derived from an EMBL/GenBank/DDBJ whole genome shotgun (WGS) entry which is preliminary data.</text>
</comment>
<keyword evidence="1" id="KW-0805">Transcription regulation</keyword>
<dbReference type="Gene3D" id="3.30.70.920">
    <property type="match status" value="1"/>
</dbReference>
<gene>
    <name evidence="6" type="ORF">GCM10011505_36850</name>
</gene>
<dbReference type="InterPro" id="IPR000485">
    <property type="entry name" value="AsnC-type_HTH_dom"/>
</dbReference>
<keyword evidence="3" id="KW-0804">Transcription</keyword>
<keyword evidence="7" id="KW-1185">Reference proteome</keyword>
<dbReference type="EMBL" id="BMDZ01000050">
    <property type="protein sequence ID" value="GGB52456.1"/>
    <property type="molecule type" value="Genomic_DNA"/>
</dbReference>
<organism evidence="6 7">
    <name type="scientific">Tistrella bauzanensis</name>
    <dbReference type="NCBI Taxonomy" id="657419"/>
    <lineage>
        <taxon>Bacteria</taxon>
        <taxon>Pseudomonadati</taxon>
        <taxon>Pseudomonadota</taxon>
        <taxon>Alphaproteobacteria</taxon>
        <taxon>Geminicoccales</taxon>
        <taxon>Geminicoccaceae</taxon>
        <taxon>Tistrella</taxon>
    </lineage>
</organism>
<evidence type="ECO:0000259" key="5">
    <source>
        <dbReference type="PROSITE" id="PS50956"/>
    </source>
</evidence>
<evidence type="ECO:0000256" key="3">
    <source>
        <dbReference type="ARBA" id="ARBA00023163"/>
    </source>
</evidence>
<dbReference type="PANTHER" id="PTHR30154">
    <property type="entry name" value="LEUCINE-RESPONSIVE REGULATORY PROTEIN"/>
    <property type="match status" value="1"/>
</dbReference>
<evidence type="ECO:0000256" key="1">
    <source>
        <dbReference type="ARBA" id="ARBA00023015"/>
    </source>
</evidence>
<dbReference type="Pfam" id="PF13404">
    <property type="entry name" value="HTH_AsnC-type"/>
    <property type="match status" value="1"/>
</dbReference>
<evidence type="ECO:0000313" key="6">
    <source>
        <dbReference type="EMBL" id="GGB52456.1"/>
    </source>
</evidence>
<dbReference type="PANTHER" id="PTHR30154:SF34">
    <property type="entry name" value="TRANSCRIPTIONAL REGULATOR AZLB"/>
    <property type="match status" value="1"/>
</dbReference>
<dbReference type="Proteomes" id="UP000603352">
    <property type="component" value="Unassembled WGS sequence"/>
</dbReference>
<evidence type="ECO:0000313" key="7">
    <source>
        <dbReference type="Proteomes" id="UP000603352"/>
    </source>
</evidence>
<evidence type="ECO:0000256" key="4">
    <source>
        <dbReference type="SAM" id="MobiDB-lite"/>
    </source>
</evidence>
<protein>
    <submittedName>
        <fullName evidence="6">AsnC family transcriptional regulator</fullName>
    </submittedName>
</protein>
<dbReference type="PRINTS" id="PR00033">
    <property type="entry name" value="HTHASNC"/>
</dbReference>
<dbReference type="InterPro" id="IPR019888">
    <property type="entry name" value="Tscrpt_reg_AsnC-like"/>
</dbReference>
<feature type="domain" description="HTH asnC-type" evidence="5">
    <location>
        <begin position="29"/>
        <end position="90"/>
    </location>
</feature>
<dbReference type="SMART" id="SM00344">
    <property type="entry name" value="HTH_ASNC"/>
    <property type="match status" value="1"/>
</dbReference>
<accession>A0ABQ1IUL8</accession>
<proteinExistence type="predicted"/>